<dbReference type="Proteomes" id="UP000268192">
    <property type="component" value="Chromosome"/>
</dbReference>
<evidence type="ECO:0000259" key="7">
    <source>
        <dbReference type="Pfam" id="PF00892"/>
    </source>
</evidence>
<feature type="transmembrane region" description="Helical" evidence="6">
    <location>
        <begin position="93"/>
        <end position="112"/>
    </location>
</feature>
<dbReference type="Pfam" id="PF00892">
    <property type="entry name" value="EamA"/>
    <property type="match status" value="2"/>
</dbReference>
<evidence type="ECO:0000256" key="2">
    <source>
        <dbReference type="ARBA" id="ARBA00009853"/>
    </source>
</evidence>
<keyword evidence="9" id="KW-1185">Reference proteome</keyword>
<feature type="transmembrane region" description="Helical" evidence="6">
    <location>
        <begin position="141"/>
        <end position="163"/>
    </location>
</feature>
<dbReference type="InterPro" id="IPR000620">
    <property type="entry name" value="EamA_dom"/>
</dbReference>
<dbReference type="OrthoDB" id="9810329at2"/>
<feature type="transmembrane region" description="Helical" evidence="6">
    <location>
        <begin position="119"/>
        <end position="135"/>
    </location>
</feature>
<dbReference type="InterPro" id="IPR037185">
    <property type="entry name" value="EmrE-like"/>
</dbReference>
<dbReference type="Gene3D" id="1.10.3730.20">
    <property type="match status" value="1"/>
</dbReference>
<dbReference type="PANTHER" id="PTHR22911:SF6">
    <property type="entry name" value="SOLUTE CARRIER FAMILY 35 MEMBER G1"/>
    <property type="match status" value="1"/>
</dbReference>
<feature type="domain" description="EamA" evidence="7">
    <location>
        <begin position="145"/>
        <end position="274"/>
    </location>
</feature>
<feature type="transmembrane region" description="Helical" evidence="6">
    <location>
        <begin position="203"/>
        <end position="224"/>
    </location>
</feature>
<comment type="similarity">
    <text evidence="2">Belongs to the drug/metabolite transporter (DMT) superfamily. 10 TMS drug/metabolite exporter (DME) (TC 2.A.7.3) family.</text>
</comment>
<evidence type="ECO:0000256" key="3">
    <source>
        <dbReference type="ARBA" id="ARBA00022692"/>
    </source>
</evidence>
<dbReference type="PANTHER" id="PTHR22911">
    <property type="entry name" value="ACYL-MALONYL CONDENSING ENZYME-RELATED"/>
    <property type="match status" value="1"/>
</dbReference>
<dbReference type="EMBL" id="CP032509">
    <property type="protein sequence ID" value="AZN71021.1"/>
    <property type="molecule type" value="Genomic_DNA"/>
</dbReference>
<dbReference type="GO" id="GO:0016020">
    <property type="term" value="C:membrane"/>
    <property type="evidence" value="ECO:0007669"/>
    <property type="project" value="UniProtKB-SubCell"/>
</dbReference>
<dbReference type="KEGG" id="abaw:D5400_06790"/>
<dbReference type="AlphaFoldDB" id="A0A3S9B2B5"/>
<proteinExistence type="inferred from homology"/>
<evidence type="ECO:0000313" key="8">
    <source>
        <dbReference type="EMBL" id="AZN71021.1"/>
    </source>
</evidence>
<dbReference type="SUPFAM" id="SSF103481">
    <property type="entry name" value="Multidrug resistance efflux transporter EmrE"/>
    <property type="match status" value="2"/>
</dbReference>
<feature type="transmembrane region" description="Helical" evidence="6">
    <location>
        <begin position="175"/>
        <end position="197"/>
    </location>
</feature>
<evidence type="ECO:0000256" key="6">
    <source>
        <dbReference type="SAM" id="Phobius"/>
    </source>
</evidence>
<evidence type="ECO:0000313" key="9">
    <source>
        <dbReference type="Proteomes" id="UP000268192"/>
    </source>
</evidence>
<evidence type="ECO:0000256" key="5">
    <source>
        <dbReference type="ARBA" id="ARBA00023136"/>
    </source>
</evidence>
<protein>
    <submittedName>
        <fullName evidence="8">DMT family transporter</fullName>
    </submittedName>
</protein>
<keyword evidence="4 6" id="KW-1133">Transmembrane helix</keyword>
<feature type="transmembrane region" description="Helical" evidence="6">
    <location>
        <begin position="257"/>
        <end position="275"/>
    </location>
</feature>
<feature type="transmembrane region" description="Helical" evidence="6">
    <location>
        <begin position="36"/>
        <end position="55"/>
    </location>
</feature>
<feature type="domain" description="EamA" evidence="7">
    <location>
        <begin position="1"/>
        <end position="135"/>
    </location>
</feature>
<feature type="transmembrane region" description="Helical" evidence="6">
    <location>
        <begin position="231"/>
        <end position="251"/>
    </location>
</feature>
<comment type="subcellular location">
    <subcellularLocation>
        <location evidence="1">Membrane</location>
        <topology evidence="1">Multi-pass membrane protein</topology>
    </subcellularLocation>
</comment>
<accession>A0A3S9B2B5</accession>
<sequence>MMLLACALIAATTLIAKALGQGIGAGGGSPLHPLQVSAGRFLFAWLALMPIVAILRPSLKSAKLPYHIGRSVAGWAGVTCLFAASAYMRLADATAISFLNPIVAMILAIPLLSERVGPWRWAAAGLALIGAMVLIRPGSEAFQPVVFVALASALFLGLEAIMIKVLAGGEPPLRILVINNTIGMLIAVTAASFVWIWPTTTQWLMLALLGSIMVCAQTCFIQAMKSGDASLVMPIFYATLIFAAIYDFALFGIVPPATSFIGAALIVGGALLLAWRESNRRKNAS</sequence>
<keyword evidence="3 6" id="KW-0812">Transmembrane</keyword>
<evidence type="ECO:0000256" key="1">
    <source>
        <dbReference type="ARBA" id="ARBA00004141"/>
    </source>
</evidence>
<organism evidence="8 9">
    <name type="scientific">Georhizobium profundi</name>
    <dbReference type="NCBI Taxonomy" id="2341112"/>
    <lineage>
        <taxon>Bacteria</taxon>
        <taxon>Pseudomonadati</taxon>
        <taxon>Pseudomonadota</taxon>
        <taxon>Alphaproteobacteria</taxon>
        <taxon>Hyphomicrobiales</taxon>
        <taxon>Rhizobiaceae</taxon>
        <taxon>Georhizobium</taxon>
    </lineage>
</organism>
<gene>
    <name evidence="8" type="ORF">D5400_06790</name>
</gene>
<reference evidence="8 9" key="1">
    <citation type="submission" date="2018-09" db="EMBL/GenBank/DDBJ databases">
        <title>Marinorhizobium profundi gen. nov., sp. nov., isolated from a deep-sea sediment sample from the New Britain Trench and proposal of Marinorhizobiaceae fam. nov. in the order Rhizobiales of the class Alphaproteobacteria.</title>
        <authorList>
            <person name="Cao J."/>
        </authorList>
    </citation>
    <scope>NUCLEOTIDE SEQUENCE [LARGE SCALE GENOMIC DNA]</scope>
    <source>
        <strain evidence="8 9">WS11</strain>
    </source>
</reference>
<evidence type="ECO:0000256" key="4">
    <source>
        <dbReference type="ARBA" id="ARBA00022989"/>
    </source>
</evidence>
<name>A0A3S9B2B5_9HYPH</name>
<feature type="transmembrane region" description="Helical" evidence="6">
    <location>
        <begin position="67"/>
        <end position="87"/>
    </location>
</feature>
<keyword evidence="5 6" id="KW-0472">Membrane</keyword>